<feature type="non-terminal residue" evidence="2">
    <location>
        <position position="1"/>
    </location>
</feature>
<keyword evidence="1" id="KW-0472">Membrane</keyword>
<keyword evidence="1" id="KW-1133">Transmembrane helix</keyword>
<sequence length="141" mass="15072">FRNITVVNATNYPLIGDADLFNNTHNVTFVDFNNGSLQIGPCGNASSSTLNVPGTDCDFIVLNIKDGKVVRGNAESRVVGEITFFDLHLGSNTTTLRTQTISSTKKSAKGGIIAGIVLGVVGFVAIVIVAIVLFCRYKKRH</sequence>
<dbReference type="OrthoDB" id="5582334at2759"/>
<feature type="transmembrane region" description="Helical" evidence="1">
    <location>
        <begin position="112"/>
        <end position="135"/>
    </location>
</feature>
<keyword evidence="3" id="KW-1185">Reference proteome</keyword>
<reference evidence="2" key="1">
    <citation type="submission" date="2022-07" db="EMBL/GenBank/DDBJ databases">
        <title>Phylogenomic reconstructions and comparative analyses of Kickxellomycotina fungi.</title>
        <authorList>
            <person name="Reynolds N.K."/>
            <person name="Stajich J.E."/>
            <person name="Barry K."/>
            <person name="Grigoriev I.V."/>
            <person name="Crous P."/>
            <person name="Smith M.E."/>
        </authorList>
    </citation>
    <scope>NUCLEOTIDE SEQUENCE</scope>
    <source>
        <strain evidence="2">BCRC 34381</strain>
    </source>
</reference>
<protein>
    <submittedName>
        <fullName evidence="2">Uncharacterized protein</fullName>
    </submittedName>
</protein>
<evidence type="ECO:0000313" key="3">
    <source>
        <dbReference type="Proteomes" id="UP001143981"/>
    </source>
</evidence>
<name>A0A9W8CQI9_9FUNG</name>
<accession>A0A9W8CQI9</accession>
<proteinExistence type="predicted"/>
<comment type="caution">
    <text evidence="2">The sequence shown here is derived from an EMBL/GenBank/DDBJ whole genome shotgun (WGS) entry which is preliminary data.</text>
</comment>
<dbReference type="Proteomes" id="UP001143981">
    <property type="component" value="Unassembled WGS sequence"/>
</dbReference>
<evidence type="ECO:0000256" key="1">
    <source>
        <dbReference type="SAM" id="Phobius"/>
    </source>
</evidence>
<organism evidence="2 3">
    <name type="scientific">Coemansia biformis</name>
    <dbReference type="NCBI Taxonomy" id="1286918"/>
    <lineage>
        <taxon>Eukaryota</taxon>
        <taxon>Fungi</taxon>
        <taxon>Fungi incertae sedis</taxon>
        <taxon>Zoopagomycota</taxon>
        <taxon>Kickxellomycotina</taxon>
        <taxon>Kickxellomycetes</taxon>
        <taxon>Kickxellales</taxon>
        <taxon>Kickxellaceae</taxon>
        <taxon>Coemansia</taxon>
    </lineage>
</organism>
<keyword evidence="1" id="KW-0812">Transmembrane</keyword>
<dbReference type="EMBL" id="JANBOI010002722">
    <property type="protein sequence ID" value="KAJ1720163.1"/>
    <property type="molecule type" value="Genomic_DNA"/>
</dbReference>
<gene>
    <name evidence="2" type="ORF">LPJ61_006201</name>
</gene>
<dbReference type="AlphaFoldDB" id="A0A9W8CQI9"/>
<evidence type="ECO:0000313" key="2">
    <source>
        <dbReference type="EMBL" id="KAJ1720163.1"/>
    </source>
</evidence>